<dbReference type="EMBL" id="BOVK01000031">
    <property type="protein sequence ID" value="GIQ69625.1"/>
    <property type="molecule type" value="Genomic_DNA"/>
</dbReference>
<dbReference type="GO" id="GO:0000160">
    <property type="term" value="P:phosphorelay signal transduction system"/>
    <property type="evidence" value="ECO:0007669"/>
    <property type="project" value="UniProtKB-KW"/>
</dbReference>
<organism evidence="11 12">
    <name type="scientific">Xylanibacillus composti</name>
    <dbReference type="NCBI Taxonomy" id="1572762"/>
    <lineage>
        <taxon>Bacteria</taxon>
        <taxon>Bacillati</taxon>
        <taxon>Bacillota</taxon>
        <taxon>Bacilli</taxon>
        <taxon>Bacillales</taxon>
        <taxon>Paenibacillaceae</taxon>
        <taxon>Xylanibacillus</taxon>
    </lineage>
</organism>
<evidence type="ECO:0000256" key="1">
    <source>
        <dbReference type="ARBA" id="ARBA00004496"/>
    </source>
</evidence>
<dbReference type="Pfam" id="PF12833">
    <property type="entry name" value="HTH_18"/>
    <property type="match status" value="1"/>
</dbReference>
<evidence type="ECO:0000256" key="2">
    <source>
        <dbReference type="ARBA" id="ARBA00022490"/>
    </source>
</evidence>
<dbReference type="RefSeq" id="WP_213412419.1">
    <property type="nucleotide sequence ID" value="NZ_BOVK01000031.1"/>
</dbReference>
<dbReference type="AlphaFoldDB" id="A0A8J4H4R8"/>
<dbReference type="InterPro" id="IPR009057">
    <property type="entry name" value="Homeodomain-like_sf"/>
</dbReference>
<dbReference type="GO" id="GO:0003700">
    <property type="term" value="F:DNA-binding transcription factor activity"/>
    <property type="evidence" value="ECO:0007669"/>
    <property type="project" value="InterPro"/>
</dbReference>
<comment type="caution">
    <text evidence="11">The sequence shown here is derived from an EMBL/GenBank/DDBJ whole genome shotgun (WGS) entry which is preliminary data.</text>
</comment>
<feature type="domain" description="Response regulatory" evidence="10">
    <location>
        <begin position="3"/>
        <end position="120"/>
    </location>
</feature>
<dbReference type="Pfam" id="PF00072">
    <property type="entry name" value="Response_reg"/>
    <property type="match status" value="1"/>
</dbReference>
<evidence type="ECO:0000256" key="6">
    <source>
        <dbReference type="ARBA" id="ARBA00023125"/>
    </source>
</evidence>
<evidence type="ECO:0000259" key="10">
    <source>
        <dbReference type="PROSITE" id="PS50110"/>
    </source>
</evidence>
<dbReference type="Gene3D" id="3.40.50.2300">
    <property type="match status" value="1"/>
</dbReference>
<evidence type="ECO:0000259" key="9">
    <source>
        <dbReference type="PROSITE" id="PS01124"/>
    </source>
</evidence>
<dbReference type="SUPFAM" id="SSF46689">
    <property type="entry name" value="Homeodomain-like"/>
    <property type="match status" value="2"/>
</dbReference>
<dbReference type="SMART" id="SM00448">
    <property type="entry name" value="REC"/>
    <property type="match status" value="1"/>
</dbReference>
<accession>A0A8J4H4R8</accession>
<dbReference type="PANTHER" id="PTHR42713">
    <property type="entry name" value="HISTIDINE KINASE-RELATED"/>
    <property type="match status" value="1"/>
</dbReference>
<evidence type="ECO:0000313" key="11">
    <source>
        <dbReference type="EMBL" id="GIQ69625.1"/>
    </source>
</evidence>
<dbReference type="PROSITE" id="PS00041">
    <property type="entry name" value="HTH_ARAC_FAMILY_1"/>
    <property type="match status" value="1"/>
</dbReference>
<feature type="domain" description="HTH araC/xylS-type" evidence="9">
    <location>
        <begin position="439"/>
        <end position="537"/>
    </location>
</feature>
<evidence type="ECO:0000256" key="8">
    <source>
        <dbReference type="PROSITE-ProRule" id="PRU00169"/>
    </source>
</evidence>
<evidence type="ECO:0008006" key="13">
    <source>
        <dbReference type="Google" id="ProtNLM"/>
    </source>
</evidence>
<evidence type="ECO:0000256" key="3">
    <source>
        <dbReference type="ARBA" id="ARBA00022553"/>
    </source>
</evidence>
<name>A0A8J4H4R8_9BACL</name>
<evidence type="ECO:0000256" key="7">
    <source>
        <dbReference type="ARBA" id="ARBA00023163"/>
    </source>
</evidence>
<dbReference type="Gene3D" id="1.10.10.60">
    <property type="entry name" value="Homeodomain-like"/>
    <property type="match status" value="2"/>
</dbReference>
<dbReference type="PROSITE" id="PS50110">
    <property type="entry name" value="RESPONSE_REGULATORY"/>
    <property type="match status" value="1"/>
</dbReference>
<evidence type="ECO:0000256" key="5">
    <source>
        <dbReference type="ARBA" id="ARBA00023015"/>
    </source>
</evidence>
<protein>
    <recommendedName>
        <fullName evidence="13">Response regulator</fullName>
    </recommendedName>
</protein>
<dbReference type="PRINTS" id="PR00032">
    <property type="entry name" value="HTHARAC"/>
</dbReference>
<keyword evidence="2" id="KW-0963">Cytoplasm</keyword>
<dbReference type="Proteomes" id="UP000677918">
    <property type="component" value="Unassembled WGS sequence"/>
</dbReference>
<comment type="subcellular location">
    <subcellularLocation>
        <location evidence="1">Cytoplasm</location>
    </subcellularLocation>
</comment>
<dbReference type="InterPro" id="IPR051552">
    <property type="entry name" value="HptR"/>
</dbReference>
<keyword evidence="12" id="KW-1185">Reference proteome</keyword>
<keyword evidence="4" id="KW-0902">Two-component regulatory system</keyword>
<sequence length="543" mass="62667">MFNLLIVDDHPYQVDSIVYTVEQSSLDVGAIYKAHSAAEALEWMKRETIHIVITDIRMPEISGIGLIERIRQTSKQVKCILLSSYADFEYAQQALELQTSKYLMKPVKTHELIETLQNVMEQLRAEQEAEQTMQQTIYTFRENLPILRERLLQKLLSGENVPKSELTHKLSAYNLPFEVGDNVALAVFQLEDDLTGYNEYDVSLLMYAVSNIAEEVFGDCFDVWHTRFTAKRLVMLAKTAGHKQIYQPQGQLERKAKELQRLVYRYLKHMLSVGVLHSWRRFPEDLAVSYEKAKRLLRSQEGKAAGFFAGVEDLPDPTLQGLIESLYAQPSLMTLLETGRWQDARARLEIIFAELEQKWMCSSEYLSEAFFIIAGTFQFVAHKNGKRLIDVIGVSDHALIQEYIHWDLSAFRSWVLRSLERLQILAASTSYDQNRSLIQRIHQFIETNLEKDVSLQSISEAVGLHPSYVSKVYREETGLTLSDYLLQYRLEYSAELLRNTDCKVYEVSSRVGYQTPHYFIKLFKKAYGMTPQQFRNTLKGASG</sequence>
<dbReference type="SMART" id="SM00342">
    <property type="entry name" value="HTH_ARAC"/>
    <property type="match status" value="1"/>
</dbReference>
<dbReference type="InterPro" id="IPR018060">
    <property type="entry name" value="HTH_AraC"/>
</dbReference>
<evidence type="ECO:0000313" key="12">
    <source>
        <dbReference type="Proteomes" id="UP000677918"/>
    </source>
</evidence>
<dbReference type="PANTHER" id="PTHR42713:SF3">
    <property type="entry name" value="TRANSCRIPTIONAL REGULATORY PROTEIN HPTR"/>
    <property type="match status" value="1"/>
</dbReference>
<keyword evidence="6" id="KW-0238">DNA-binding</keyword>
<dbReference type="InterPro" id="IPR020449">
    <property type="entry name" value="Tscrpt_reg_AraC-type_HTH"/>
</dbReference>
<feature type="modified residue" description="4-aspartylphosphate" evidence="8">
    <location>
        <position position="55"/>
    </location>
</feature>
<dbReference type="CDD" id="cd17536">
    <property type="entry name" value="REC_YesN-like"/>
    <property type="match status" value="1"/>
</dbReference>
<gene>
    <name evidence="11" type="ORF">XYCOK13_24490</name>
</gene>
<dbReference type="InterPro" id="IPR018062">
    <property type="entry name" value="HTH_AraC-typ_CS"/>
</dbReference>
<dbReference type="InterPro" id="IPR001789">
    <property type="entry name" value="Sig_transdc_resp-reg_receiver"/>
</dbReference>
<dbReference type="GO" id="GO:0005737">
    <property type="term" value="C:cytoplasm"/>
    <property type="evidence" value="ECO:0007669"/>
    <property type="project" value="UniProtKB-SubCell"/>
</dbReference>
<dbReference type="InterPro" id="IPR011006">
    <property type="entry name" value="CheY-like_superfamily"/>
</dbReference>
<evidence type="ECO:0000256" key="4">
    <source>
        <dbReference type="ARBA" id="ARBA00023012"/>
    </source>
</evidence>
<proteinExistence type="predicted"/>
<dbReference type="PROSITE" id="PS01124">
    <property type="entry name" value="HTH_ARAC_FAMILY_2"/>
    <property type="match status" value="1"/>
</dbReference>
<keyword evidence="5" id="KW-0805">Transcription regulation</keyword>
<reference evidence="11" key="1">
    <citation type="submission" date="2021-04" db="EMBL/GenBank/DDBJ databases">
        <title>Draft genome sequence of Xylanibacillus composti strain K13.</title>
        <authorList>
            <person name="Uke A."/>
            <person name="Chhe C."/>
            <person name="Baramee S."/>
            <person name="Kosugi A."/>
        </authorList>
    </citation>
    <scope>NUCLEOTIDE SEQUENCE</scope>
    <source>
        <strain evidence="11">K13</strain>
    </source>
</reference>
<keyword evidence="3 8" id="KW-0597">Phosphoprotein</keyword>
<keyword evidence="7" id="KW-0804">Transcription</keyword>
<dbReference type="SUPFAM" id="SSF52172">
    <property type="entry name" value="CheY-like"/>
    <property type="match status" value="1"/>
</dbReference>
<dbReference type="GO" id="GO:0043565">
    <property type="term" value="F:sequence-specific DNA binding"/>
    <property type="evidence" value="ECO:0007669"/>
    <property type="project" value="InterPro"/>
</dbReference>